<evidence type="ECO:0000259" key="8">
    <source>
        <dbReference type="PROSITE" id="PS50011"/>
    </source>
</evidence>
<feature type="region of interest" description="Disordered" evidence="7">
    <location>
        <begin position="414"/>
        <end position="433"/>
    </location>
</feature>
<evidence type="ECO:0000256" key="4">
    <source>
        <dbReference type="ARBA" id="ARBA00022840"/>
    </source>
</evidence>
<keyword evidence="6" id="KW-0723">Serine/threonine-protein kinase</keyword>
<reference evidence="9 10" key="1">
    <citation type="journal article" date="2021" name="Commun. Biol.">
        <title>The genome of Shorea leprosula (Dipterocarpaceae) highlights the ecological relevance of drought in aseasonal tropical rainforests.</title>
        <authorList>
            <person name="Ng K.K.S."/>
            <person name="Kobayashi M.J."/>
            <person name="Fawcett J.A."/>
            <person name="Hatakeyama M."/>
            <person name="Paape T."/>
            <person name="Ng C.H."/>
            <person name="Ang C.C."/>
            <person name="Tnah L.H."/>
            <person name="Lee C.T."/>
            <person name="Nishiyama T."/>
            <person name="Sese J."/>
            <person name="O'Brien M.J."/>
            <person name="Copetti D."/>
            <person name="Mohd Noor M.I."/>
            <person name="Ong R.C."/>
            <person name="Putra M."/>
            <person name="Sireger I.Z."/>
            <person name="Indrioko S."/>
            <person name="Kosugi Y."/>
            <person name="Izuno A."/>
            <person name="Isagi Y."/>
            <person name="Lee S.L."/>
            <person name="Shimizu K.K."/>
        </authorList>
    </citation>
    <scope>NUCLEOTIDE SEQUENCE [LARGE SCALE GENOMIC DNA]</scope>
    <source>
        <strain evidence="9">214</strain>
    </source>
</reference>
<organism evidence="9 10">
    <name type="scientific">Rubroshorea leprosula</name>
    <dbReference type="NCBI Taxonomy" id="152421"/>
    <lineage>
        <taxon>Eukaryota</taxon>
        <taxon>Viridiplantae</taxon>
        <taxon>Streptophyta</taxon>
        <taxon>Embryophyta</taxon>
        <taxon>Tracheophyta</taxon>
        <taxon>Spermatophyta</taxon>
        <taxon>Magnoliopsida</taxon>
        <taxon>eudicotyledons</taxon>
        <taxon>Gunneridae</taxon>
        <taxon>Pentapetalae</taxon>
        <taxon>rosids</taxon>
        <taxon>malvids</taxon>
        <taxon>Malvales</taxon>
        <taxon>Dipterocarpaceae</taxon>
        <taxon>Rubroshorea</taxon>
    </lineage>
</organism>
<dbReference type="AlphaFoldDB" id="A0AAV5LR20"/>
<name>A0AAV5LR20_9ROSI</name>
<evidence type="ECO:0000313" key="10">
    <source>
        <dbReference type="Proteomes" id="UP001054252"/>
    </source>
</evidence>
<dbReference type="PROSITE" id="PS00108">
    <property type="entry name" value="PROTEIN_KINASE_ST"/>
    <property type="match status" value="1"/>
</dbReference>
<evidence type="ECO:0000256" key="2">
    <source>
        <dbReference type="ARBA" id="ARBA00022741"/>
    </source>
</evidence>
<sequence length="433" mass="48132">MEWIRGPTIGRGATATVSLATAVPSGELLAVKSTELSHSVFLQREQRFLSKLSSPHLVKYLGYGITNENKQPMFNLCMEYVPGGTLSDEIRRQGGRLEEETIRLYTQQILQGLDYLHINGLAHCDIKSKNVLLGKSGVKLADLGCAKLVGDVSASGFSGTPAFMAPEVARGEEQGFAADIWALGCTIIEMSTGNMPWPELNDPVSALYKIGFSDESPEIPSWFSKRAKDFLGKCLKRDAKDRWTATELLKHPFLEKTEPNSGDEKGFQTISPNTVLDQGFWNSMELLESPRNLINEDSSSSNSPVERIKNLVGSSLSPESGIPDWTSSEDWFSVRRNGIEDNRGYSGSDEENIMVENDPPIQTAFFMDSHEEEIKSSFLDEDEFLEYYVENTIDFSSITDEFVLDSPNFVKDNDNSSMSHLDKSHPNPMIGLL</sequence>
<keyword evidence="3" id="KW-0418">Kinase</keyword>
<accession>A0AAV5LR20</accession>
<evidence type="ECO:0000256" key="1">
    <source>
        <dbReference type="ARBA" id="ARBA00022679"/>
    </source>
</evidence>
<dbReference type="PROSITE" id="PS50011">
    <property type="entry name" value="PROTEIN_KINASE_DOM"/>
    <property type="match status" value="1"/>
</dbReference>
<dbReference type="PROSITE" id="PS00107">
    <property type="entry name" value="PROTEIN_KINASE_ATP"/>
    <property type="match status" value="1"/>
</dbReference>
<dbReference type="EMBL" id="BPVZ01000135">
    <property type="protein sequence ID" value="GKV39584.1"/>
    <property type="molecule type" value="Genomic_DNA"/>
</dbReference>
<evidence type="ECO:0000256" key="3">
    <source>
        <dbReference type="ARBA" id="ARBA00022777"/>
    </source>
</evidence>
<keyword evidence="1" id="KW-0808">Transferase</keyword>
<dbReference type="GO" id="GO:0007165">
    <property type="term" value="P:signal transduction"/>
    <property type="evidence" value="ECO:0007669"/>
    <property type="project" value="TreeGrafter"/>
</dbReference>
<dbReference type="InterPro" id="IPR052751">
    <property type="entry name" value="Plant_MAPKKK"/>
</dbReference>
<comment type="similarity">
    <text evidence="6">Belongs to the protein kinase superfamily.</text>
</comment>
<keyword evidence="4 5" id="KW-0067">ATP-binding</keyword>
<dbReference type="SMART" id="SM00220">
    <property type="entry name" value="S_TKc"/>
    <property type="match status" value="1"/>
</dbReference>
<gene>
    <name evidence="9" type="ORF">SLEP1_g47340</name>
</gene>
<evidence type="ECO:0000256" key="5">
    <source>
        <dbReference type="PROSITE-ProRule" id="PRU10141"/>
    </source>
</evidence>
<dbReference type="GO" id="GO:0004674">
    <property type="term" value="F:protein serine/threonine kinase activity"/>
    <property type="evidence" value="ECO:0007669"/>
    <property type="project" value="UniProtKB-KW"/>
</dbReference>
<dbReference type="CDD" id="cd06606">
    <property type="entry name" value="STKc_MAPKKK"/>
    <property type="match status" value="1"/>
</dbReference>
<dbReference type="InterPro" id="IPR017441">
    <property type="entry name" value="Protein_kinase_ATP_BS"/>
</dbReference>
<evidence type="ECO:0000256" key="6">
    <source>
        <dbReference type="RuleBase" id="RU000304"/>
    </source>
</evidence>
<feature type="domain" description="Protein kinase" evidence="8">
    <location>
        <begin position="3"/>
        <end position="254"/>
    </location>
</feature>
<comment type="caution">
    <text evidence="9">The sequence shown here is derived from an EMBL/GenBank/DDBJ whole genome shotgun (WGS) entry which is preliminary data.</text>
</comment>
<feature type="binding site" evidence="5">
    <location>
        <position position="32"/>
    </location>
    <ligand>
        <name>ATP</name>
        <dbReference type="ChEBI" id="CHEBI:30616"/>
    </ligand>
</feature>
<dbReference type="InterPro" id="IPR011009">
    <property type="entry name" value="Kinase-like_dom_sf"/>
</dbReference>
<evidence type="ECO:0000313" key="9">
    <source>
        <dbReference type="EMBL" id="GKV39584.1"/>
    </source>
</evidence>
<keyword evidence="2 5" id="KW-0547">Nucleotide-binding</keyword>
<protein>
    <recommendedName>
        <fullName evidence="8">Protein kinase domain-containing protein</fullName>
    </recommendedName>
</protein>
<dbReference type="InterPro" id="IPR008271">
    <property type="entry name" value="Ser/Thr_kinase_AS"/>
</dbReference>
<dbReference type="InterPro" id="IPR000719">
    <property type="entry name" value="Prot_kinase_dom"/>
</dbReference>
<dbReference type="GO" id="GO:0005524">
    <property type="term" value="F:ATP binding"/>
    <property type="evidence" value="ECO:0007669"/>
    <property type="project" value="UniProtKB-UniRule"/>
</dbReference>
<dbReference type="Gene3D" id="1.10.510.10">
    <property type="entry name" value="Transferase(Phosphotransferase) domain 1"/>
    <property type="match status" value="1"/>
</dbReference>
<dbReference type="Pfam" id="PF00069">
    <property type="entry name" value="Pkinase"/>
    <property type="match status" value="1"/>
</dbReference>
<keyword evidence="10" id="KW-1185">Reference proteome</keyword>
<dbReference type="SUPFAM" id="SSF56112">
    <property type="entry name" value="Protein kinase-like (PK-like)"/>
    <property type="match status" value="1"/>
</dbReference>
<dbReference type="PANTHER" id="PTHR48011">
    <property type="entry name" value="CCR4-NOT TRANSCRIPTIONAL COMPLEX SUBUNIT CAF120-RELATED"/>
    <property type="match status" value="1"/>
</dbReference>
<dbReference type="Proteomes" id="UP001054252">
    <property type="component" value="Unassembled WGS sequence"/>
</dbReference>
<dbReference type="PANTHER" id="PTHR48011:SF76">
    <property type="entry name" value="MITOGEN-ACTIVATED PROTEIN KINASE KINASE KINASE 15"/>
    <property type="match status" value="1"/>
</dbReference>
<proteinExistence type="inferred from homology"/>
<evidence type="ECO:0000256" key="7">
    <source>
        <dbReference type="SAM" id="MobiDB-lite"/>
    </source>
</evidence>